<proteinExistence type="predicted"/>
<dbReference type="AlphaFoldDB" id="A0ABD0ZD36"/>
<accession>A0ABD0ZD36</accession>
<evidence type="ECO:0000313" key="2">
    <source>
        <dbReference type="EMBL" id="KAL1138728.1"/>
    </source>
</evidence>
<dbReference type="Proteomes" id="UP001558652">
    <property type="component" value="Unassembled WGS sequence"/>
</dbReference>
<keyword evidence="3" id="KW-1185">Reference proteome</keyword>
<reference evidence="2 3" key="1">
    <citation type="submission" date="2024-07" db="EMBL/GenBank/DDBJ databases">
        <title>Chromosome-level genome assembly of the water stick insect Ranatra chinensis (Heteroptera: Nepidae).</title>
        <authorList>
            <person name="Liu X."/>
        </authorList>
    </citation>
    <scope>NUCLEOTIDE SEQUENCE [LARGE SCALE GENOMIC DNA]</scope>
    <source>
        <strain evidence="2">Cailab_2021Rc</strain>
        <tissue evidence="2">Muscle</tissue>
    </source>
</reference>
<keyword evidence="1" id="KW-0175">Coiled coil</keyword>
<gene>
    <name evidence="2" type="ORF">AAG570_008790</name>
</gene>
<sequence length="481" mass="56564">MPPKKEVERIKVGDVDVTDFDFIKLLGITLDTLEELKGARKERNRAQHQRDAVRNAWKETKHRLDETREKTILTIYELEEIWKEPEERIKASRDEIAFNAYEARLKRNKDWYMEMDRKRAELKFWEEDTLVRLEEKKLEQKKRLQELCEQTEKQQGEQEEQRRAELEEIKRVEGERSKECMEKERKRFAVNYETIELYSRLSKAQSYEFLQVVLQDLDQLHAKEFTAVKNFFREAAENDISLIEVLRQELAALRHQTNAAKKSGEKLRTKNERLEQRADKLEREVKLVKLKEENTRKELAREKRMADAARTMKREAADNWKQAKESSELLDKAIAVAQKIEHGLEESTRNAGLVAQRAEERWRQRLEAGERALERKKESVLRVWTGEYGEEEAQRRLQRLVGPRAVEEAVEGARKRALLGATAKQAHFRLGALFQPGLYPEGSQAPAECRRSFSYTPAYLHYSTTPHNLLEPSLGIEPLVP</sequence>
<comment type="caution">
    <text evidence="2">The sequence shown here is derived from an EMBL/GenBank/DDBJ whole genome shotgun (WGS) entry which is preliminary data.</text>
</comment>
<name>A0ABD0ZD36_9HEMI</name>
<dbReference type="EMBL" id="JBFDAA010000003">
    <property type="protein sequence ID" value="KAL1138728.1"/>
    <property type="molecule type" value="Genomic_DNA"/>
</dbReference>
<feature type="coiled-coil region" evidence="1">
    <location>
        <begin position="130"/>
        <end position="168"/>
    </location>
</feature>
<organism evidence="2 3">
    <name type="scientific">Ranatra chinensis</name>
    <dbReference type="NCBI Taxonomy" id="642074"/>
    <lineage>
        <taxon>Eukaryota</taxon>
        <taxon>Metazoa</taxon>
        <taxon>Ecdysozoa</taxon>
        <taxon>Arthropoda</taxon>
        <taxon>Hexapoda</taxon>
        <taxon>Insecta</taxon>
        <taxon>Pterygota</taxon>
        <taxon>Neoptera</taxon>
        <taxon>Paraneoptera</taxon>
        <taxon>Hemiptera</taxon>
        <taxon>Heteroptera</taxon>
        <taxon>Panheteroptera</taxon>
        <taxon>Nepomorpha</taxon>
        <taxon>Nepidae</taxon>
        <taxon>Ranatrinae</taxon>
        <taxon>Ranatra</taxon>
    </lineage>
</organism>
<feature type="coiled-coil region" evidence="1">
    <location>
        <begin position="243"/>
        <end position="298"/>
    </location>
</feature>
<protein>
    <submittedName>
        <fullName evidence="2">Uncharacterized protein</fullName>
    </submittedName>
</protein>
<evidence type="ECO:0000256" key="1">
    <source>
        <dbReference type="SAM" id="Coils"/>
    </source>
</evidence>
<evidence type="ECO:0000313" key="3">
    <source>
        <dbReference type="Proteomes" id="UP001558652"/>
    </source>
</evidence>